<dbReference type="PANTHER" id="PTHR43514">
    <property type="entry name" value="ABC TRANSPORTER I FAMILY MEMBER 10"/>
    <property type="match status" value="1"/>
</dbReference>
<dbReference type="EMBL" id="JAVRRG010000033">
    <property type="protein sequence ID" value="KAK5094563.1"/>
    <property type="molecule type" value="Genomic_DNA"/>
</dbReference>
<organism evidence="5 6">
    <name type="scientific">Lithohypha guttulata</name>
    <dbReference type="NCBI Taxonomy" id="1690604"/>
    <lineage>
        <taxon>Eukaryota</taxon>
        <taxon>Fungi</taxon>
        <taxon>Dikarya</taxon>
        <taxon>Ascomycota</taxon>
        <taxon>Pezizomycotina</taxon>
        <taxon>Eurotiomycetes</taxon>
        <taxon>Chaetothyriomycetidae</taxon>
        <taxon>Chaetothyriales</taxon>
        <taxon>Trichomeriaceae</taxon>
        <taxon>Lithohypha</taxon>
    </lineage>
</organism>
<dbReference type="PROSITE" id="PS50893">
    <property type="entry name" value="ABC_TRANSPORTER_2"/>
    <property type="match status" value="2"/>
</dbReference>
<dbReference type="Gene3D" id="3.40.50.300">
    <property type="entry name" value="P-loop containing nucleotide triphosphate hydrolases"/>
    <property type="match status" value="2"/>
</dbReference>
<keyword evidence="1" id="KW-0547">Nucleotide-binding</keyword>
<evidence type="ECO:0000256" key="1">
    <source>
        <dbReference type="ARBA" id="ARBA00022741"/>
    </source>
</evidence>
<feature type="compositionally biased region" description="Polar residues" evidence="3">
    <location>
        <begin position="427"/>
        <end position="439"/>
    </location>
</feature>
<dbReference type="InterPro" id="IPR003439">
    <property type="entry name" value="ABC_transporter-like_ATP-bd"/>
</dbReference>
<proteinExistence type="predicted"/>
<dbReference type="InterPro" id="IPR050334">
    <property type="entry name" value="Molybdenum_import_ModC"/>
</dbReference>
<evidence type="ECO:0000313" key="6">
    <source>
        <dbReference type="Proteomes" id="UP001345013"/>
    </source>
</evidence>
<keyword evidence="2" id="KW-0067">ATP-binding</keyword>
<protein>
    <recommendedName>
        <fullName evidence="4">ABC transporter domain-containing protein</fullName>
    </recommendedName>
</protein>
<evidence type="ECO:0000259" key="4">
    <source>
        <dbReference type="PROSITE" id="PS50893"/>
    </source>
</evidence>
<feature type="domain" description="ABC transporter" evidence="4">
    <location>
        <begin position="460"/>
        <end position="749"/>
    </location>
</feature>
<evidence type="ECO:0000313" key="5">
    <source>
        <dbReference type="EMBL" id="KAK5094563.1"/>
    </source>
</evidence>
<dbReference type="InterPro" id="IPR003593">
    <property type="entry name" value="AAA+_ATPase"/>
</dbReference>
<accession>A0ABR0KEN1</accession>
<evidence type="ECO:0000256" key="3">
    <source>
        <dbReference type="SAM" id="MobiDB-lite"/>
    </source>
</evidence>
<reference evidence="5 6" key="1">
    <citation type="submission" date="2023-08" db="EMBL/GenBank/DDBJ databases">
        <title>Black Yeasts Isolated from many extreme environments.</title>
        <authorList>
            <person name="Coleine C."/>
            <person name="Stajich J.E."/>
            <person name="Selbmann L."/>
        </authorList>
    </citation>
    <scope>NUCLEOTIDE SEQUENCE [LARGE SCALE GENOMIC DNA]</scope>
    <source>
        <strain evidence="5 6">CCFEE 5885</strain>
    </source>
</reference>
<feature type="region of interest" description="Disordered" evidence="3">
    <location>
        <begin position="418"/>
        <end position="459"/>
    </location>
</feature>
<dbReference type="Pfam" id="PF00005">
    <property type="entry name" value="ABC_tran"/>
    <property type="match status" value="2"/>
</dbReference>
<sequence length="757" mass="84001">MHATARALAKQPNRLTLSRDIVNINKGTFYKEYPSRTGVATSNPPILKDLSFHLQATQRKDVGEPVKKFPHWAVIGTNPTSFLNVLKGDYICDPPNARTYPYLSSNEIRKRDPQLAIPSRAIQYVGFNSTSGGGLTASGGVQGAYLSARYESRREETDWTVSQYLRGQTELNPSEELAATVQDDGLFSRVVKDLRLGKLLDMPVSNLSNGQTRRSRIAKALLNRPEILLLDEPFMGLDPPTLVTLSPILKEMAIRSSPIVMLGLRLQDPIPDWITHLVILGKDNTVAIVLQKEMALYTLYCWARAERDPNVSDDDKKMAAAFTKAFGPPPFELASFLTSDGIQPYIAVEEAYQMMKVRSTNEKLGPPAQKTSHLNGVARRRYQQARDIPEGERTPLQWMNMTALLNSHLFRRLRNDAIKPAAPPTDTVPSMTPPKSTTATPQPKSKTEKSKSTTPGAPLIELNNITVKYGDKTVLGYPPPQPGHESPGLNLTISRGSRLLLLGPNGSGKTTLLSLLTSDHPQSYSLPIKFFGRTRLPSPGKPGLSLWEIQSRIGHSSPEVHGFFPRGLTVQRVLESAWAETWQSKPEMSAEKSRMVEHFLRVWGSELCQTPSTAGDNSLGWASDKENHPAFGRLPFGTQRLLLLLRAIIKQPDIIILDEAFSGLPTAARDKALRWLEQGDTSLTEKVSDGVTFPGLLDRQALVVVSHVREEVPGCINEYVRLPSEEEAMEMQKTIVVGRSEHGYIKSFDGWNRVWGL</sequence>
<name>A0ABR0KEN1_9EURO</name>
<dbReference type="SMART" id="SM00382">
    <property type="entry name" value="AAA"/>
    <property type="match status" value="1"/>
</dbReference>
<comment type="caution">
    <text evidence="5">The sequence shown here is derived from an EMBL/GenBank/DDBJ whole genome shotgun (WGS) entry which is preliminary data.</text>
</comment>
<feature type="domain" description="ABC transporter" evidence="4">
    <location>
        <begin position="97"/>
        <end position="307"/>
    </location>
</feature>
<gene>
    <name evidence="5" type="ORF">LTR24_003504</name>
</gene>
<dbReference type="InterPro" id="IPR027417">
    <property type="entry name" value="P-loop_NTPase"/>
</dbReference>
<evidence type="ECO:0000256" key="2">
    <source>
        <dbReference type="ARBA" id="ARBA00022840"/>
    </source>
</evidence>
<dbReference type="Proteomes" id="UP001345013">
    <property type="component" value="Unassembled WGS sequence"/>
</dbReference>
<keyword evidence="6" id="KW-1185">Reference proteome</keyword>
<dbReference type="SUPFAM" id="SSF52540">
    <property type="entry name" value="P-loop containing nucleoside triphosphate hydrolases"/>
    <property type="match status" value="2"/>
</dbReference>
<dbReference type="PANTHER" id="PTHR43514:SF4">
    <property type="entry name" value="ABC TRANSPORTER I FAMILY MEMBER 10"/>
    <property type="match status" value="1"/>
</dbReference>